<comment type="catalytic activity">
    <reaction evidence="1">
        <text>[(1-&gt;4)-alpha-D-glucosyl](n) + phosphate = [(1-&gt;4)-alpha-D-glucosyl](n-1) + alpha-D-glucose 1-phosphate</text>
        <dbReference type="Rhea" id="RHEA:41732"/>
        <dbReference type="Rhea" id="RHEA-COMP:9584"/>
        <dbReference type="Rhea" id="RHEA-COMP:9586"/>
        <dbReference type="ChEBI" id="CHEBI:15444"/>
        <dbReference type="ChEBI" id="CHEBI:43474"/>
        <dbReference type="ChEBI" id="CHEBI:58601"/>
        <dbReference type="EC" id="2.4.1.1"/>
    </reaction>
</comment>
<dbReference type="InterPro" id="IPR011834">
    <property type="entry name" value="Agluc_phsphrylas"/>
</dbReference>
<evidence type="ECO:0000313" key="12">
    <source>
        <dbReference type="Proteomes" id="UP000288086"/>
    </source>
</evidence>
<name>A0A444J9J4_9BACT</name>
<dbReference type="InterPro" id="IPR052182">
    <property type="entry name" value="Glycogen/Maltodextrin_Phosph"/>
</dbReference>
<dbReference type="PROSITE" id="PS00102">
    <property type="entry name" value="PHOSPHORYLASE"/>
    <property type="match status" value="1"/>
</dbReference>
<reference evidence="11 12" key="1">
    <citation type="submission" date="2017-01" db="EMBL/GenBank/DDBJ databases">
        <title>The cable genome- insights into the physiology and evolution of filamentous bacteria capable of sulfide oxidation via long distance electron transfer.</title>
        <authorList>
            <person name="Schreiber L."/>
            <person name="Bjerg J.T."/>
            <person name="Boggild A."/>
            <person name="Van De Vossenberg J."/>
            <person name="Meysman F."/>
            <person name="Nielsen L.P."/>
            <person name="Schramm A."/>
            <person name="Kjeldsen K.U."/>
        </authorList>
    </citation>
    <scope>NUCLEOTIDE SEQUENCE [LARGE SCALE GENOMIC DNA]</scope>
    <source>
        <strain evidence="11">A1</strain>
    </source>
</reference>
<keyword evidence="6 11" id="KW-0808">Transferase</keyword>
<keyword evidence="7 10" id="KW-0663">Pyridoxal phosphate</keyword>
<keyword evidence="12" id="KW-1185">Reference proteome</keyword>
<evidence type="ECO:0000256" key="3">
    <source>
        <dbReference type="ARBA" id="ARBA00006047"/>
    </source>
</evidence>
<gene>
    <name evidence="11" type="ORF">VT98_10116</name>
</gene>
<dbReference type="EC" id="2.4.1.1" evidence="4"/>
<sequence length="732" mass="83526">MTNKKPININSVEELTCKNKFGTFFGVPQSVFDQVWQELSSSKKNSVAYISMEIGADPDIFHPVQDFLKEEKYTKSADPNIQKLLDKYLQGPRKIPNYSGGLGVLAGDTLKSFADTHIPVMAVSLLYREGYFSQLVDSRVGQIDQATTWSPETTPTLFQLQDPEQPGQPLEITVPFFNEYDHPTEAKAHVWMKMEVSEELDYFVPEFLLDYSIPSSPPWVREAGLRLYNAKSAIMKANQRRMLGSGILPLTEALGLTPNTIHLNEQHGVTVTLHLILRQLEKTLGKDFGTAMRDEDIMAAAREVEQHIVYTIHTPVKAGHDRFARSLYTGISHETCHHILNLLASDADSPHEYNFTAFAMRVNRTINSVSRLHRDVTRKQFPDVADKIKAITNGVHHLSWISETRAKLFDDTEELAGWRDDPGVFAHMELRDEQSFRKQLQQAWYQDNQRLIEYINTMLSDHRTQMDTTWIDPPNYLSHQLPEDSRLLPGVFTVGFARRFSTYKRADLIFDDIPALADILVKNNWRINFLFAGKAHPQDEPGKSVLKLILDNQEELYTRSNGLAQLIFIPGYDMRIAKMMVSGVHTWLNSPKRPLEASGTSGMKAAMNGVPNLSVMDGWWVEGYHEGATGWKFGYDGPLNADSLSEHPDTLLYAEDSQSFYRLLPKVLELFYERHDEYMQLAINNLRLNVPIFNTHRMAAEYVSKYDLELPAETDARIKDFQKLYQSEPSDG</sequence>
<dbReference type="Proteomes" id="UP000288086">
    <property type="component" value="Unassembled WGS sequence"/>
</dbReference>
<dbReference type="AlphaFoldDB" id="A0A444J9J4"/>
<dbReference type="PIRSF" id="PIRSF000460">
    <property type="entry name" value="Pprylas_GlgP"/>
    <property type="match status" value="1"/>
</dbReference>
<comment type="similarity">
    <text evidence="3">Belongs to the glycogen phosphorylase family.</text>
</comment>
<evidence type="ECO:0000256" key="2">
    <source>
        <dbReference type="ARBA" id="ARBA00001933"/>
    </source>
</evidence>
<dbReference type="GO" id="GO:0005975">
    <property type="term" value="P:carbohydrate metabolic process"/>
    <property type="evidence" value="ECO:0007669"/>
    <property type="project" value="InterPro"/>
</dbReference>
<dbReference type="PANTHER" id="PTHR42655:SF1">
    <property type="entry name" value="GLYCOGEN PHOSPHORYLASE"/>
    <property type="match status" value="1"/>
</dbReference>
<comment type="caution">
    <text evidence="11">The sequence shown here is derived from an EMBL/GenBank/DDBJ whole genome shotgun (WGS) entry which is preliminary data.</text>
</comment>
<protein>
    <recommendedName>
        <fullName evidence="4">glycogen phosphorylase</fullName>
        <ecNumber evidence="4">2.4.1.1</ecNumber>
    </recommendedName>
</protein>
<evidence type="ECO:0000256" key="6">
    <source>
        <dbReference type="ARBA" id="ARBA00022679"/>
    </source>
</evidence>
<dbReference type="PANTHER" id="PTHR42655">
    <property type="entry name" value="GLYCOGEN PHOSPHORYLASE"/>
    <property type="match status" value="1"/>
</dbReference>
<evidence type="ECO:0000256" key="1">
    <source>
        <dbReference type="ARBA" id="ARBA00001275"/>
    </source>
</evidence>
<evidence type="ECO:0000256" key="7">
    <source>
        <dbReference type="ARBA" id="ARBA00022898"/>
    </source>
</evidence>
<dbReference type="Pfam" id="PF00343">
    <property type="entry name" value="Phosphorylase"/>
    <property type="match status" value="1"/>
</dbReference>
<dbReference type="InterPro" id="IPR035090">
    <property type="entry name" value="Pyridoxal_P_attach_site"/>
</dbReference>
<dbReference type="GO" id="GO:0008184">
    <property type="term" value="F:glycogen phosphorylase activity"/>
    <property type="evidence" value="ECO:0007669"/>
    <property type="project" value="InterPro"/>
</dbReference>
<dbReference type="Gene3D" id="3.40.50.2000">
    <property type="entry name" value="Glycogen Phosphorylase B"/>
    <property type="match status" value="3"/>
</dbReference>
<dbReference type="EMBL" id="MTKP01000011">
    <property type="protein sequence ID" value="RWX49765.1"/>
    <property type="molecule type" value="Genomic_DNA"/>
</dbReference>
<evidence type="ECO:0000256" key="4">
    <source>
        <dbReference type="ARBA" id="ARBA00012591"/>
    </source>
</evidence>
<evidence type="ECO:0000313" key="11">
    <source>
        <dbReference type="EMBL" id="RWX49765.1"/>
    </source>
</evidence>
<comment type="cofactor">
    <cofactor evidence="2">
        <name>pyridoxal 5'-phosphate</name>
        <dbReference type="ChEBI" id="CHEBI:597326"/>
    </cofactor>
</comment>
<keyword evidence="5 11" id="KW-0328">Glycosyltransferase</keyword>
<feature type="modified residue" description="N6-(pyridoxal phosphate)lysine" evidence="10">
    <location>
        <position position="604"/>
    </location>
</feature>
<accession>A0A444J9J4</accession>
<organism evidence="11 12">
    <name type="scientific">Candidatus Electrothrix communis</name>
    <dbReference type="NCBI Taxonomy" id="1859133"/>
    <lineage>
        <taxon>Bacteria</taxon>
        <taxon>Pseudomonadati</taxon>
        <taxon>Thermodesulfobacteriota</taxon>
        <taxon>Desulfobulbia</taxon>
        <taxon>Desulfobulbales</taxon>
        <taxon>Desulfobulbaceae</taxon>
        <taxon>Candidatus Electrothrix</taxon>
    </lineage>
</organism>
<evidence type="ECO:0000256" key="5">
    <source>
        <dbReference type="ARBA" id="ARBA00022676"/>
    </source>
</evidence>
<evidence type="ECO:0000256" key="9">
    <source>
        <dbReference type="ARBA" id="ARBA00025174"/>
    </source>
</evidence>
<proteinExistence type="inferred from homology"/>
<dbReference type="GO" id="GO:0030170">
    <property type="term" value="F:pyridoxal phosphate binding"/>
    <property type="evidence" value="ECO:0007669"/>
    <property type="project" value="InterPro"/>
</dbReference>
<evidence type="ECO:0000256" key="8">
    <source>
        <dbReference type="ARBA" id="ARBA00023277"/>
    </source>
</evidence>
<dbReference type="SUPFAM" id="SSF53756">
    <property type="entry name" value="UDP-Glycosyltransferase/glycogen phosphorylase"/>
    <property type="match status" value="1"/>
</dbReference>
<dbReference type="InterPro" id="IPR000811">
    <property type="entry name" value="Glyco_trans_35"/>
</dbReference>
<comment type="function">
    <text evidence="9">Phosphorylase is an important allosteric enzyme in carbohydrate metabolism. Enzymes from different sources differ in their regulatory mechanisms and in their natural substrates. However, all known phosphorylases share catalytic and structural properties.</text>
</comment>
<keyword evidence="8" id="KW-0119">Carbohydrate metabolism</keyword>
<dbReference type="NCBIfam" id="TIGR02094">
    <property type="entry name" value="more_P_ylases"/>
    <property type="match status" value="1"/>
</dbReference>
<evidence type="ECO:0000256" key="10">
    <source>
        <dbReference type="PIRSR" id="PIRSR000460-1"/>
    </source>
</evidence>